<comment type="subcellular location">
    <subcellularLocation>
        <location evidence="6">Cytoplasm</location>
    </subcellularLocation>
</comment>
<dbReference type="Proteomes" id="UP000445696">
    <property type="component" value="Unassembled WGS sequence"/>
</dbReference>
<dbReference type="PIRSF" id="PIRSF001491">
    <property type="entry name" value="Ppentomutase"/>
    <property type="match status" value="1"/>
</dbReference>
<evidence type="ECO:0000256" key="1">
    <source>
        <dbReference type="ARBA" id="ARBA00010373"/>
    </source>
</evidence>
<dbReference type="Gene3D" id="3.40.720.10">
    <property type="entry name" value="Alkaline Phosphatase, subunit A"/>
    <property type="match status" value="1"/>
</dbReference>
<dbReference type="SUPFAM" id="SSF53649">
    <property type="entry name" value="Alkaline phosphatase-like"/>
    <property type="match status" value="1"/>
</dbReference>
<keyword evidence="2 6" id="KW-0963">Cytoplasm</keyword>
<dbReference type="AlphaFoldDB" id="A0A845MD90"/>
<dbReference type="EC" id="5.4.2.7" evidence="6 7"/>
<dbReference type="PANTHER" id="PTHR21110">
    <property type="entry name" value="PHOSPHOPENTOMUTASE"/>
    <property type="match status" value="1"/>
</dbReference>
<comment type="caution">
    <text evidence="9">The sequence shown here is derived from an EMBL/GenBank/DDBJ whole genome shotgun (WGS) entry which is preliminary data.</text>
</comment>
<evidence type="ECO:0000256" key="6">
    <source>
        <dbReference type="HAMAP-Rule" id="MF_00740"/>
    </source>
</evidence>
<dbReference type="OrthoDB" id="9769930at2"/>
<evidence type="ECO:0000256" key="4">
    <source>
        <dbReference type="ARBA" id="ARBA00023211"/>
    </source>
</evidence>
<accession>A0A845MD90</accession>
<evidence type="ECO:0000256" key="3">
    <source>
        <dbReference type="ARBA" id="ARBA00022723"/>
    </source>
</evidence>
<dbReference type="PANTHER" id="PTHR21110:SF0">
    <property type="entry name" value="PHOSPHOPENTOMUTASE"/>
    <property type="match status" value="1"/>
</dbReference>
<feature type="binding site" evidence="6">
    <location>
        <position position="9"/>
    </location>
    <ligand>
        <name>Mn(2+)</name>
        <dbReference type="ChEBI" id="CHEBI:29035"/>
        <label>1</label>
    </ligand>
</feature>
<dbReference type="GO" id="GO:0009117">
    <property type="term" value="P:nucleotide metabolic process"/>
    <property type="evidence" value="ECO:0007669"/>
    <property type="project" value="UniProtKB-UniRule"/>
</dbReference>
<organism evidence="9 10">
    <name type="scientific">Sneathiella chungangensis</name>
    <dbReference type="NCBI Taxonomy" id="1418234"/>
    <lineage>
        <taxon>Bacteria</taxon>
        <taxon>Pseudomonadati</taxon>
        <taxon>Pseudomonadota</taxon>
        <taxon>Alphaproteobacteria</taxon>
        <taxon>Sneathiellales</taxon>
        <taxon>Sneathiellaceae</taxon>
        <taxon>Sneathiella</taxon>
    </lineage>
</organism>
<reference evidence="9 10" key="1">
    <citation type="journal article" date="2014" name="Int. J. Syst. Evol. Microbiol.">
        <title>Sneathiella chungangensis sp. nov., isolated from a marine sand, and emended description of the genus Sneathiella.</title>
        <authorList>
            <person name="Siamphan C."/>
            <person name="Kim H."/>
            <person name="Lee J.S."/>
            <person name="Kim W."/>
        </authorList>
    </citation>
    <scope>NUCLEOTIDE SEQUENCE [LARGE SCALE GENOMIC DNA]</scope>
    <source>
        <strain evidence="9 10">KCTC 32476</strain>
    </source>
</reference>
<name>A0A845MD90_9PROT</name>
<feature type="domain" description="Metalloenzyme" evidence="8">
    <location>
        <begin position="1"/>
        <end position="390"/>
    </location>
</feature>
<dbReference type="GO" id="GO:0005829">
    <property type="term" value="C:cytosol"/>
    <property type="evidence" value="ECO:0007669"/>
    <property type="project" value="TreeGrafter"/>
</dbReference>
<dbReference type="EMBL" id="WTVA01000002">
    <property type="protein sequence ID" value="MZR22003.1"/>
    <property type="molecule type" value="Genomic_DNA"/>
</dbReference>
<comment type="pathway">
    <text evidence="6">Carbohydrate degradation; 2-deoxy-D-ribose 1-phosphate degradation; D-glyceraldehyde 3-phosphate and acetaldehyde from 2-deoxy-alpha-D-ribose 1-phosphate: step 1/2.</text>
</comment>
<feature type="binding site" evidence="6">
    <location>
        <position position="339"/>
    </location>
    <ligand>
        <name>Mn(2+)</name>
        <dbReference type="ChEBI" id="CHEBI:29035"/>
        <label>1</label>
    </ligand>
</feature>
<dbReference type="NCBIfam" id="TIGR01696">
    <property type="entry name" value="deoB"/>
    <property type="match status" value="1"/>
</dbReference>
<dbReference type="NCBIfam" id="NF003766">
    <property type="entry name" value="PRK05362.1"/>
    <property type="match status" value="1"/>
</dbReference>
<dbReference type="InterPro" id="IPR006124">
    <property type="entry name" value="Metalloenzyme"/>
</dbReference>
<dbReference type="FunFam" id="3.30.70.1250:FF:000001">
    <property type="entry name" value="Phosphopentomutase"/>
    <property type="match status" value="1"/>
</dbReference>
<dbReference type="GO" id="GO:0043094">
    <property type="term" value="P:metabolic compound salvage"/>
    <property type="evidence" value="ECO:0007669"/>
    <property type="project" value="UniProtKB-UniRule"/>
</dbReference>
<dbReference type="UniPathway" id="UPA00087">
    <property type="reaction ID" value="UER00173"/>
</dbReference>
<evidence type="ECO:0000313" key="9">
    <source>
        <dbReference type="EMBL" id="MZR22003.1"/>
    </source>
</evidence>
<comment type="catalytic activity">
    <reaction evidence="6">
        <text>alpha-D-ribose 1-phosphate = D-ribose 5-phosphate</text>
        <dbReference type="Rhea" id="RHEA:18793"/>
        <dbReference type="ChEBI" id="CHEBI:57720"/>
        <dbReference type="ChEBI" id="CHEBI:78346"/>
        <dbReference type="EC" id="5.4.2.7"/>
    </reaction>
</comment>
<keyword evidence="5 6" id="KW-0413">Isomerase</keyword>
<dbReference type="GO" id="GO:0006015">
    <property type="term" value="P:5-phosphoribose 1-diphosphate biosynthetic process"/>
    <property type="evidence" value="ECO:0007669"/>
    <property type="project" value="UniProtKB-UniPathway"/>
</dbReference>
<dbReference type="Pfam" id="PF01676">
    <property type="entry name" value="Metalloenzyme"/>
    <property type="match status" value="1"/>
</dbReference>
<feature type="binding site" evidence="6">
    <location>
        <position position="340"/>
    </location>
    <ligand>
        <name>Mn(2+)</name>
        <dbReference type="ChEBI" id="CHEBI:29035"/>
        <label>1</label>
    </ligand>
</feature>
<dbReference type="RefSeq" id="WP_161338425.1">
    <property type="nucleotide sequence ID" value="NZ_JBHSDG010000006.1"/>
</dbReference>
<evidence type="ECO:0000256" key="5">
    <source>
        <dbReference type="ARBA" id="ARBA00023235"/>
    </source>
</evidence>
<protein>
    <recommendedName>
        <fullName evidence="6 7">Phosphopentomutase</fullName>
        <ecNumber evidence="6 7">5.4.2.7</ecNumber>
    </recommendedName>
    <alternativeName>
        <fullName evidence="6">Phosphodeoxyribomutase</fullName>
    </alternativeName>
</protein>
<comment type="function">
    <text evidence="6">Isomerase that catalyzes the conversion of deoxy-ribose 1-phosphate (dRib-1-P) and ribose 1-phosphate (Rib-1-P) to deoxy-ribose 5-phosphate (dRib-5-P) and ribose 5-phosphate (Rib-5-P), respectively.</text>
</comment>
<dbReference type="GO" id="GO:0008973">
    <property type="term" value="F:phosphopentomutase activity"/>
    <property type="evidence" value="ECO:0007669"/>
    <property type="project" value="UniProtKB-UniRule"/>
</dbReference>
<keyword evidence="10" id="KW-1185">Reference proteome</keyword>
<evidence type="ECO:0000313" key="10">
    <source>
        <dbReference type="Proteomes" id="UP000445696"/>
    </source>
</evidence>
<keyword evidence="3 6" id="KW-0479">Metal-binding</keyword>
<dbReference type="CDD" id="cd16009">
    <property type="entry name" value="PPM"/>
    <property type="match status" value="1"/>
</dbReference>
<feature type="binding site" evidence="6">
    <location>
        <position position="351"/>
    </location>
    <ligand>
        <name>Mn(2+)</name>
        <dbReference type="ChEBI" id="CHEBI:29035"/>
        <label>2</label>
    </ligand>
</feature>
<proteinExistence type="inferred from homology"/>
<dbReference type="InterPro" id="IPR024052">
    <property type="entry name" value="Phosphopentomutase_DeoB_cap_sf"/>
</dbReference>
<dbReference type="HAMAP" id="MF_00740">
    <property type="entry name" value="Phosphopentomut"/>
    <property type="match status" value="1"/>
</dbReference>
<dbReference type="Gene3D" id="3.30.70.1250">
    <property type="entry name" value="Phosphopentomutase"/>
    <property type="match status" value="1"/>
</dbReference>
<dbReference type="InterPro" id="IPR017850">
    <property type="entry name" value="Alkaline_phosphatase_core_sf"/>
</dbReference>
<keyword evidence="4 6" id="KW-0464">Manganese</keyword>
<dbReference type="InterPro" id="IPR010045">
    <property type="entry name" value="DeoB"/>
</dbReference>
<feature type="binding site" evidence="6">
    <location>
        <position position="298"/>
    </location>
    <ligand>
        <name>Mn(2+)</name>
        <dbReference type="ChEBI" id="CHEBI:29035"/>
        <label>2</label>
    </ligand>
</feature>
<sequence length="400" mass="42552">MRAILIVLDSFGLGAARDADVFGDVGADTFGHILEAAALGRADAAGRSGPLNLPNLRSLGLFAAHDEYHGKPGDRRSYTGLYGIAQERSKGKDTPSGHWEMAGVPVMFDWGYFPRTIPCFPKDLTDALIDRGNLPGILGNCHASGTEIIERLGVEHMESGKPILYTSADSVLQIAAHEETFGLDRLYALCDVSRGLVDPLGIGRVIARPFIGTAGQFTRTANRKDLAVPPPEPTLLDQLTAAGRQVISIGKIGDIFAHQGTGEIVKAAGNMALTDATIDAIARAEDGSLVFTNLVDFDQSYGHRRDVAGYARALEEFDARLPDLMARLKDGDIVILSADHGCDPTWEGTDHTREVVPIIAFGPGIPGGPIGERDSFADIGQSITSHLGLPPLAHGKSFLG</sequence>
<dbReference type="GO" id="GO:0006018">
    <property type="term" value="P:2-deoxyribose 1-phosphate catabolic process"/>
    <property type="evidence" value="ECO:0007669"/>
    <property type="project" value="UniProtKB-UniRule"/>
</dbReference>
<comment type="cofactor">
    <cofactor evidence="6">
        <name>Mn(2+)</name>
        <dbReference type="ChEBI" id="CHEBI:29035"/>
    </cofactor>
    <text evidence="6">Binds 2 manganese ions.</text>
</comment>
<feature type="binding site" evidence="6">
    <location>
        <position position="303"/>
    </location>
    <ligand>
        <name>Mn(2+)</name>
        <dbReference type="ChEBI" id="CHEBI:29035"/>
        <label>2</label>
    </ligand>
</feature>
<dbReference type="GO" id="GO:0000287">
    <property type="term" value="F:magnesium ion binding"/>
    <property type="evidence" value="ECO:0007669"/>
    <property type="project" value="UniProtKB-UniRule"/>
</dbReference>
<comment type="catalytic activity">
    <reaction evidence="6">
        <text>2-deoxy-alpha-D-ribose 1-phosphate = 2-deoxy-D-ribose 5-phosphate</text>
        <dbReference type="Rhea" id="RHEA:27658"/>
        <dbReference type="ChEBI" id="CHEBI:57259"/>
        <dbReference type="ChEBI" id="CHEBI:62877"/>
        <dbReference type="EC" id="5.4.2.7"/>
    </reaction>
</comment>
<evidence type="ECO:0000256" key="7">
    <source>
        <dbReference type="NCBIfam" id="TIGR01696"/>
    </source>
</evidence>
<dbReference type="GO" id="GO:0030145">
    <property type="term" value="F:manganese ion binding"/>
    <property type="evidence" value="ECO:0007669"/>
    <property type="project" value="UniProtKB-UniRule"/>
</dbReference>
<evidence type="ECO:0000256" key="2">
    <source>
        <dbReference type="ARBA" id="ARBA00022490"/>
    </source>
</evidence>
<gene>
    <name evidence="6" type="primary">deoB</name>
    <name evidence="9" type="ORF">GQF03_06635</name>
</gene>
<evidence type="ECO:0000259" key="8">
    <source>
        <dbReference type="Pfam" id="PF01676"/>
    </source>
</evidence>
<comment type="similarity">
    <text evidence="1 6">Belongs to the phosphopentomutase family.</text>
</comment>
<dbReference type="SUPFAM" id="SSF143856">
    <property type="entry name" value="DeoB insert domain-like"/>
    <property type="match status" value="1"/>
</dbReference>